<evidence type="ECO:0000256" key="2">
    <source>
        <dbReference type="ARBA" id="ARBA00022801"/>
    </source>
</evidence>
<dbReference type="GO" id="GO:0016554">
    <property type="term" value="P:cytidine to uridine editing"/>
    <property type="evidence" value="ECO:0007669"/>
    <property type="project" value="TreeGrafter"/>
</dbReference>
<dbReference type="AlphaFoldDB" id="A0A7J7KPI2"/>
<evidence type="ECO:0000313" key="4">
    <source>
        <dbReference type="Proteomes" id="UP000593567"/>
    </source>
</evidence>
<dbReference type="EMBL" id="VXIV02000183">
    <property type="protein sequence ID" value="KAF6040091.1"/>
    <property type="molecule type" value="Genomic_DNA"/>
</dbReference>
<dbReference type="Gene3D" id="3.40.140.10">
    <property type="entry name" value="Cytidine Deaminase, domain 2"/>
    <property type="match status" value="2"/>
</dbReference>
<dbReference type="Pfam" id="PF18750">
    <property type="entry name" value="SNAD4"/>
    <property type="match status" value="1"/>
</dbReference>
<keyword evidence="1" id="KW-0479">Metal-binding</keyword>
<dbReference type="GO" id="GO:0004126">
    <property type="term" value="F:cytidine deaminase activity"/>
    <property type="evidence" value="ECO:0007669"/>
    <property type="project" value="TreeGrafter"/>
</dbReference>
<dbReference type="Proteomes" id="UP000593567">
    <property type="component" value="Unassembled WGS sequence"/>
</dbReference>
<protein>
    <submittedName>
        <fullName evidence="3">Uncharacterized protein</fullName>
    </submittedName>
</protein>
<name>A0A7J7KPI2_BUGNE</name>
<dbReference type="InterPro" id="IPR050610">
    <property type="entry name" value="APOBEC_Cyt_Deaminase"/>
</dbReference>
<gene>
    <name evidence="3" type="ORF">EB796_001614</name>
</gene>
<evidence type="ECO:0000313" key="3">
    <source>
        <dbReference type="EMBL" id="KAF6040091.1"/>
    </source>
</evidence>
<reference evidence="3" key="1">
    <citation type="submission" date="2020-06" db="EMBL/GenBank/DDBJ databases">
        <title>Draft genome of Bugula neritina, a colonial animal packing powerful symbionts and potential medicines.</title>
        <authorList>
            <person name="Rayko M."/>
        </authorList>
    </citation>
    <scope>NUCLEOTIDE SEQUENCE [LARGE SCALE GENOMIC DNA]</scope>
    <source>
        <strain evidence="3">Kwan_BN1</strain>
    </source>
</reference>
<dbReference type="PROSITE" id="PS00903">
    <property type="entry name" value="CYT_DCMP_DEAMINASES_1"/>
    <property type="match status" value="1"/>
</dbReference>
<dbReference type="GO" id="GO:0008270">
    <property type="term" value="F:zinc ion binding"/>
    <property type="evidence" value="ECO:0007669"/>
    <property type="project" value="InterPro"/>
</dbReference>
<keyword evidence="2" id="KW-0378">Hydrolase</keyword>
<dbReference type="GO" id="GO:0003723">
    <property type="term" value="F:RNA binding"/>
    <property type="evidence" value="ECO:0007669"/>
    <property type="project" value="TreeGrafter"/>
</dbReference>
<dbReference type="Pfam" id="PF18778">
    <property type="entry name" value="NAD1"/>
    <property type="match status" value="1"/>
</dbReference>
<comment type="caution">
    <text evidence="3">The sequence shown here is derived from an EMBL/GenBank/DDBJ whole genome shotgun (WGS) entry which is preliminary data.</text>
</comment>
<dbReference type="PANTHER" id="PTHR13857:SF26">
    <property type="entry name" value="C-U-EDITING ENZYME APOBEC-1"/>
    <property type="match status" value="1"/>
</dbReference>
<organism evidence="3 4">
    <name type="scientific">Bugula neritina</name>
    <name type="common">Brown bryozoan</name>
    <name type="synonym">Sertularia neritina</name>
    <dbReference type="NCBI Taxonomy" id="10212"/>
    <lineage>
        <taxon>Eukaryota</taxon>
        <taxon>Metazoa</taxon>
        <taxon>Spiralia</taxon>
        <taxon>Lophotrochozoa</taxon>
        <taxon>Bryozoa</taxon>
        <taxon>Gymnolaemata</taxon>
        <taxon>Cheilostomatida</taxon>
        <taxon>Flustrina</taxon>
        <taxon>Buguloidea</taxon>
        <taxon>Bugulidae</taxon>
        <taxon>Bugula</taxon>
    </lineage>
</organism>
<dbReference type="PANTHER" id="PTHR13857">
    <property type="entry name" value="MRNA EDITING ENZYME"/>
    <property type="match status" value="1"/>
</dbReference>
<evidence type="ECO:0000256" key="1">
    <source>
        <dbReference type="ARBA" id="ARBA00022723"/>
    </source>
</evidence>
<dbReference type="GO" id="GO:0005634">
    <property type="term" value="C:nucleus"/>
    <property type="evidence" value="ECO:0007669"/>
    <property type="project" value="TreeGrafter"/>
</dbReference>
<dbReference type="GO" id="GO:0005737">
    <property type="term" value="C:cytoplasm"/>
    <property type="evidence" value="ECO:0007669"/>
    <property type="project" value="TreeGrafter"/>
</dbReference>
<dbReference type="InterPro" id="IPR016192">
    <property type="entry name" value="APOBEC/CMP_deaminase_Zn-bd"/>
</dbReference>
<keyword evidence="4" id="KW-1185">Reference proteome</keyword>
<sequence>MDAYRAEGNKTYSNSTLNMYLTYAPCGAPRGIPQERAKNCARQLRAFAKEYNLELNIKAARPYFKNEEELCYLMTSKYCTVEAFTGDDYKDLAKYLGVTDYSGRTQDMRDRDRETKLKLKEIKSAWKIYTEEITPPYPRYLFVHNSVAKKTTIRLFKSDEESHAEQKFMEAYEAAYYEDRYKKNAGLAKLNIYLTFAPCGAQEMNCARALRKFAKDYNFKLNIKAVRSYHENEEDLCDLMTSKYCTVEAFTEQDYRNLAGYLDVTLEENWKHTPDMKKRDGEPTKAEKTTSAQTYLFVHYHNDENQDELFTSDIESDAEQKFMKAFRDQGGNEAGKEQVRLDVYLTHEAKDNNS</sequence>
<proteinExistence type="predicted"/>
<accession>A0A7J7KPI2</accession>